<evidence type="ECO:0000256" key="6">
    <source>
        <dbReference type="RuleBase" id="RU003983"/>
    </source>
</evidence>
<comment type="caution">
    <text evidence="8">The sequence shown here is derived from an EMBL/GenBank/DDBJ whole genome shotgun (WGS) entry which is preliminary data.</text>
</comment>
<keyword evidence="5 6" id="KW-0482">Metalloprotease</keyword>
<dbReference type="InterPro" id="IPR001915">
    <property type="entry name" value="Peptidase_M48"/>
</dbReference>
<dbReference type="EMBL" id="AWWV01015373">
    <property type="protein sequence ID" value="OMO52928.1"/>
    <property type="molecule type" value="Genomic_DNA"/>
</dbReference>
<dbReference type="OrthoDB" id="7464992at2759"/>
<dbReference type="InterPro" id="IPR051156">
    <property type="entry name" value="Mito/Outer_Membr_Metalloprot"/>
</dbReference>
<keyword evidence="2" id="KW-0479">Metal-binding</keyword>
<reference evidence="8 9" key="1">
    <citation type="submission" date="2013-09" db="EMBL/GenBank/DDBJ databases">
        <title>Corchorus capsularis genome sequencing.</title>
        <authorList>
            <person name="Alam M."/>
            <person name="Haque M.S."/>
            <person name="Islam M.S."/>
            <person name="Emdad E.M."/>
            <person name="Islam M.M."/>
            <person name="Ahmed B."/>
            <person name="Halim A."/>
            <person name="Hossen Q.M.M."/>
            <person name="Hossain M.Z."/>
            <person name="Ahmed R."/>
            <person name="Khan M.M."/>
            <person name="Islam R."/>
            <person name="Rashid M.M."/>
            <person name="Khan S.A."/>
            <person name="Rahman M.S."/>
            <person name="Alam M."/>
        </authorList>
    </citation>
    <scope>NUCLEOTIDE SEQUENCE [LARGE SCALE GENOMIC DNA]</scope>
    <source>
        <strain evidence="9">cv. CVL-1</strain>
        <tissue evidence="8">Whole seedling</tissue>
    </source>
</reference>
<evidence type="ECO:0000256" key="4">
    <source>
        <dbReference type="ARBA" id="ARBA00022833"/>
    </source>
</evidence>
<keyword evidence="9" id="KW-1185">Reference proteome</keyword>
<dbReference type="STRING" id="210143.A0A1R3G4C6"/>
<keyword evidence="1 6" id="KW-0645">Protease</keyword>
<evidence type="ECO:0000313" key="8">
    <source>
        <dbReference type="EMBL" id="OMO52928.1"/>
    </source>
</evidence>
<dbReference type="Gramene" id="OMO52928">
    <property type="protein sequence ID" value="OMO52928"/>
    <property type="gene ID" value="CCACVL1_29002"/>
</dbReference>
<protein>
    <submittedName>
        <fullName evidence="8">Peptidase M48</fullName>
    </submittedName>
</protein>
<comment type="similarity">
    <text evidence="6">Belongs to the peptidase M48 family.</text>
</comment>
<sequence>MVFSYVKSKSKPILFYASPASFRADRVSLSPPILGLLLQNLTSRFKHHSPQSLLLSRFTVAGGAARRLSNPRGGLAQSTRRFYHSNRKLPRRITTSTTQGVVVVVGSAVLLDKDTIDAFCSLNGKIVISAGLVNHFESDEEIATVIGHEMGHAVARHVAEKMVRVVVLLILIIWAILSGKFNLEHSILVILVENFFSRRREAEADYIGLMLMASAGYDPQVAPTLYENWGGGNSFISTHPPNKERAKLLKEPKTMELAKQVYEDVKAGNPITSFV</sequence>
<evidence type="ECO:0000256" key="3">
    <source>
        <dbReference type="ARBA" id="ARBA00022801"/>
    </source>
</evidence>
<evidence type="ECO:0000313" key="9">
    <source>
        <dbReference type="Proteomes" id="UP000188268"/>
    </source>
</evidence>
<evidence type="ECO:0000256" key="1">
    <source>
        <dbReference type="ARBA" id="ARBA00022670"/>
    </source>
</evidence>
<dbReference type="AlphaFoldDB" id="A0A1R3G4C6"/>
<dbReference type="CDD" id="cd07331">
    <property type="entry name" value="M48C_Oma1_like"/>
    <property type="match status" value="1"/>
</dbReference>
<proteinExistence type="inferred from homology"/>
<dbReference type="PANTHER" id="PTHR22726">
    <property type="entry name" value="METALLOENDOPEPTIDASE OMA1"/>
    <property type="match status" value="1"/>
</dbReference>
<dbReference type="GO" id="GO:0016020">
    <property type="term" value="C:membrane"/>
    <property type="evidence" value="ECO:0007669"/>
    <property type="project" value="TreeGrafter"/>
</dbReference>
<dbReference type="GO" id="GO:0051603">
    <property type="term" value="P:proteolysis involved in protein catabolic process"/>
    <property type="evidence" value="ECO:0007669"/>
    <property type="project" value="TreeGrafter"/>
</dbReference>
<evidence type="ECO:0000256" key="5">
    <source>
        <dbReference type="ARBA" id="ARBA00023049"/>
    </source>
</evidence>
<name>A0A1R3G4C6_COCAP</name>
<organism evidence="8 9">
    <name type="scientific">Corchorus capsularis</name>
    <name type="common">Jute</name>
    <dbReference type="NCBI Taxonomy" id="210143"/>
    <lineage>
        <taxon>Eukaryota</taxon>
        <taxon>Viridiplantae</taxon>
        <taxon>Streptophyta</taxon>
        <taxon>Embryophyta</taxon>
        <taxon>Tracheophyta</taxon>
        <taxon>Spermatophyta</taxon>
        <taxon>Magnoliopsida</taxon>
        <taxon>eudicotyledons</taxon>
        <taxon>Gunneridae</taxon>
        <taxon>Pentapetalae</taxon>
        <taxon>rosids</taxon>
        <taxon>malvids</taxon>
        <taxon>Malvales</taxon>
        <taxon>Malvaceae</taxon>
        <taxon>Grewioideae</taxon>
        <taxon>Apeibeae</taxon>
        <taxon>Corchorus</taxon>
    </lineage>
</organism>
<dbReference type="PANTHER" id="PTHR22726:SF1">
    <property type="entry name" value="METALLOENDOPEPTIDASE OMA1, MITOCHONDRIAL"/>
    <property type="match status" value="1"/>
</dbReference>
<dbReference type="Proteomes" id="UP000188268">
    <property type="component" value="Unassembled WGS sequence"/>
</dbReference>
<accession>A0A1R3G4C6</accession>
<dbReference type="GO" id="GO:0046872">
    <property type="term" value="F:metal ion binding"/>
    <property type="evidence" value="ECO:0007669"/>
    <property type="project" value="UniProtKB-KW"/>
</dbReference>
<dbReference type="GO" id="GO:0004222">
    <property type="term" value="F:metalloendopeptidase activity"/>
    <property type="evidence" value="ECO:0007669"/>
    <property type="project" value="InterPro"/>
</dbReference>
<evidence type="ECO:0000259" key="7">
    <source>
        <dbReference type="Pfam" id="PF01435"/>
    </source>
</evidence>
<comment type="cofactor">
    <cofactor evidence="6">
        <name>Zn(2+)</name>
        <dbReference type="ChEBI" id="CHEBI:29105"/>
    </cofactor>
    <text evidence="6">Binds 1 zinc ion per subunit.</text>
</comment>
<dbReference type="Pfam" id="PF01435">
    <property type="entry name" value="Peptidase_M48"/>
    <property type="match status" value="1"/>
</dbReference>
<keyword evidence="4 6" id="KW-0862">Zinc</keyword>
<dbReference type="Gene3D" id="3.30.2010.10">
    <property type="entry name" value="Metalloproteases ('zincins'), catalytic domain"/>
    <property type="match status" value="1"/>
</dbReference>
<evidence type="ECO:0000256" key="2">
    <source>
        <dbReference type="ARBA" id="ARBA00022723"/>
    </source>
</evidence>
<feature type="domain" description="Peptidase M48" evidence="7">
    <location>
        <begin position="110"/>
        <end position="252"/>
    </location>
</feature>
<gene>
    <name evidence="8" type="ORF">CCACVL1_29002</name>
</gene>
<keyword evidence="3 6" id="KW-0378">Hydrolase</keyword>